<evidence type="ECO:0000256" key="4">
    <source>
        <dbReference type="ARBA" id="ARBA00023284"/>
    </source>
</evidence>
<protein>
    <submittedName>
        <fullName evidence="6">Thiol-disulfide isomerase or thioredoxin</fullName>
    </submittedName>
</protein>
<dbReference type="Gene3D" id="3.40.30.10">
    <property type="entry name" value="Glutaredoxin"/>
    <property type="match status" value="1"/>
</dbReference>
<dbReference type="Proteomes" id="UP000198670">
    <property type="component" value="Unassembled WGS sequence"/>
</dbReference>
<keyword evidence="7" id="KW-1185">Reference proteome</keyword>
<gene>
    <name evidence="6" type="ORF">SAMN05444682_114162</name>
</gene>
<evidence type="ECO:0000256" key="3">
    <source>
        <dbReference type="ARBA" id="ARBA00023157"/>
    </source>
</evidence>
<keyword evidence="3" id="KW-1015">Disulfide bond</keyword>
<dbReference type="CDD" id="cd02966">
    <property type="entry name" value="TlpA_like_family"/>
    <property type="match status" value="1"/>
</dbReference>
<keyword evidence="4" id="KW-0676">Redox-active center</keyword>
<sequence>MKNYTIYLIIAFACLANRSISQVRQLHIGDTLPHVVLSNVLNYAGGKIDLADVRGKILMLDFWSTWCAPCIKSFPKSDSLQRKYADHLFILPVTGQDRRMISAFWSKNEYTQSVSLPTVVEDTLLSAYFPHVGVPFVVWIDTDGTVMGFTDSQYVDERNVTKAINGKAIDWPYVGNNEGFFDFSKPMLPQHYQHDSVLTTKVQYRSITPHLDGVKTRTMFDTLRGENSKQVLLVNYPIIGLYRQAIRGIGGKGIGPDNRIVIKVSDTGRLIYDKTKHYKASWLRKNTFCYESIWAGHTDNRIMMEAMLADLNTYFDLNGRVENQPTECFVLTRIRDLPFKEQQVDISRNSMPAHFTSADLVDVLNKGSSIPTIDESGLTEDINIPLESNGDFWQEIGLLNKRLEPFNLRVVKTIRNLDRLIITDR</sequence>
<dbReference type="Pfam" id="PF00578">
    <property type="entry name" value="AhpC-TSA"/>
    <property type="match status" value="1"/>
</dbReference>
<dbReference type="InterPro" id="IPR000866">
    <property type="entry name" value="AhpC/TSA"/>
</dbReference>
<dbReference type="OrthoDB" id="1118217at2"/>
<dbReference type="GO" id="GO:0030313">
    <property type="term" value="C:cell envelope"/>
    <property type="evidence" value="ECO:0007669"/>
    <property type="project" value="UniProtKB-SubCell"/>
</dbReference>
<dbReference type="AlphaFoldDB" id="A0A1I3UHK7"/>
<comment type="subcellular location">
    <subcellularLocation>
        <location evidence="1">Cell envelope</location>
    </subcellularLocation>
</comment>
<evidence type="ECO:0000259" key="5">
    <source>
        <dbReference type="PROSITE" id="PS51352"/>
    </source>
</evidence>
<dbReference type="InterPro" id="IPR036249">
    <property type="entry name" value="Thioredoxin-like_sf"/>
</dbReference>
<dbReference type="InterPro" id="IPR013766">
    <property type="entry name" value="Thioredoxin_domain"/>
</dbReference>
<dbReference type="STRING" id="1477437.SAMN05444682_114162"/>
<keyword evidence="2" id="KW-0201">Cytochrome c-type biogenesis</keyword>
<accession>A0A1I3UHK7</accession>
<proteinExistence type="predicted"/>
<dbReference type="GO" id="GO:0017004">
    <property type="term" value="P:cytochrome complex assembly"/>
    <property type="evidence" value="ECO:0007669"/>
    <property type="project" value="UniProtKB-KW"/>
</dbReference>
<name>A0A1I3UHK7_9SPHI</name>
<organism evidence="6 7">
    <name type="scientific">Parapedobacter indicus</name>
    <dbReference type="NCBI Taxonomy" id="1477437"/>
    <lineage>
        <taxon>Bacteria</taxon>
        <taxon>Pseudomonadati</taxon>
        <taxon>Bacteroidota</taxon>
        <taxon>Sphingobacteriia</taxon>
        <taxon>Sphingobacteriales</taxon>
        <taxon>Sphingobacteriaceae</taxon>
        <taxon>Parapedobacter</taxon>
    </lineage>
</organism>
<dbReference type="GO" id="GO:0016491">
    <property type="term" value="F:oxidoreductase activity"/>
    <property type="evidence" value="ECO:0007669"/>
    <property type="project" value="InterPro"/>
</dbReference>
<dbReference type="GO" id="GO:0016209">
    <property type="term" value="F:antioxidant activity"/>
    <property type="evidence" value="ECO:0007669"/>
    <property type="project" value="InterPro"/>
</dbReference>
<reference evidence="6 7" key="1">
    <citation type="submission" date="2016-10" db="EMBL/GenBank/DDBJ databases">
        <authorList>
            <person name="de Groot N.N."/>
        </authorList>
    </citation>
    <scope>NUCLEOTIDE SEQUENCE [LARGE SCALE GENOMIC DNA]</scope>
    <source>
        <strain evidence="6 7">RK1</strain>
    </source>
</reference>
<dbReference type="GO" id="GO:0016853">
    <property type="term" value="F:isomerase activity"/>
    <property type="evidence" value="ECO:0007669"/>
    <property type="project" value="UniProtKB-KW"/>
</dbReference>
<dbReference type="InterPro" id="IPR050553">
    <property type="entry name" value="Thioredoxin_ResA/DsbE_sf"/>
</dbReference>
<dbReference type="PROSITE" id="PS51352">
    <property type="entry name" value="THIOREDOXIN_2"/>
    <property type="match status" value="1"/>
</dbReference>
<feature type="domain" description="Thioredoxin" evidence="5">
    <location>
        <begin position="26"/>
        <end position="174"/>
    </location>
</feature>
<evidence type="ECO:0000313" key="6">
    <source>
        <dbReference type="EMBL" id="SFJ82412.1"/>
    </source>
</evidence>
<dbReference type="PANTHER" id="PTHR42852:SF6">
    <property type="entry name" value="THIOL:DISULFIDE INTERCHANGE PROTEIN DSBE"/>
    <property type="match status" value="1"/>
</dbReference>
<evidence type="ECO:0000313" key="7">
    <source>
        <dbReference type="Proteomes" id="UP000198670"/>
    </source>
</evidence>
<dbReference type="SUPFAM" id="SSF52833">
    <property type="entry name" value="Thioredoxin-like"/>
    <property type="match status" value="1"/>
</dbReference>
<keyword evidence="6" id="KW-0413">Isomerase</keyword>
<dbReference type="EMBL" id="FOQO01000014">
    <property type="protein sequence ID" value="SFJ82412.1"/>
    <property type="molecule type" value="Genomic_DNA"/>
</dbReference>
<evidence type="ECO:0000256" key="1">
    <source>
        <dbReference type="ARBA" id="ARBA00004196"/>
    </source>
</evidence>
<evidence type="ECO:0000256" key="2">
    <source>
        <dbReference type="ARBA" id="ARBA00022748"/>
    </source>
</evidence>
<dbReference type="RefSeq" id="WP_090631771.1">
    <property type="nucleotide sequence ID" value="NZ_FOQO01000014.1"/>
</dbReference>
<dbReference type="PANTHER" id="PTHR42852">
    <property type="entry name" value="THIOL:DISULFIDE INTERCHANGE PROTEIN DSBE"/>
    <property type="match status" value="1"/>
</dbReference>